<name>A0A448WBT5_9PLAT</name>
<organism evidence="1 2">
    <name type="scientific">Protopolystoma xenopodis</name>
    <dbReference type="NCBI Taxonomy" id="117903"/>
    <lineage>
        <taxon>Eukaryota</taxon>
        <taxon>Metazoa</taxon>
        <taxon>Spiralia</taxon>
        <taxon>Lophotrochozoa</taxon>
        <taxon>Platyhelminthes</taxon>
        <taxon>Monogenea</taxon>
        <taxon>Polyopisthocotylea</taxon>
        <taxon>Polystomatidea</taxon>
        <taxon>Polystomatidae</taxon>
        <taxon>Protopolystoma</taxon>
    </lineage>
</organism>
<keyword evidence="2" id="KW-1185">Reference proteome</keyword>
<comment type="caution">
    <text evidence="1">The sequence shown here is derived from an EMBL/GenBank/DDBJ whole genome shotgun (WGS) entry which is preliminary data.</text>
</comment>
<proteinExistence type="predicted"/>
<dbReference type="EMBL" id="CAAALY010002841">
    <property type="protein sequence ID" value="VEL07956.1"/>
    <property type="molecule type" value="Genomic_DNA"/>
</dbReference>
<protein>
    <submittedName>
        <fullName evidence="1">Uncharacterized protein</fullName>
    </submittedName>
</protein>
<dbReference type="Proteomes" id="UP000784294">
    <property type="component" value="Unassembled WGS sequence"/>
</dbReference>
<dbReference type="AlphaFoldDB" id="A0A448WBT5"/>
<gene>
    <name evidence="1" type="ORF">PXEA_LOCUS1396</name>
</gene>
<accession>A0A448WBT5</accession>
<evidence type="ECO:0000313" key="2">
    <source>
        <dbReference type="Proteomes" id="UP000784294"/>
    </source>
</evidence>
<evidence type="ECO:0000313" key="1">
    <source>
        <dbReference type="EMBL" id="VEL07956.1"/>
    </source>
</evidence>
<reference evidence="1" key="1">
    <citation type="submission" date="2018-11" db="EMBL/GenBank/DDBJ databases">
        <authorList>
            <consortium name="Pathogen Informatics"/>
        </authorList>
    </citation>
    <scope>NUCLEOTIDE SEQUENCE</scope>
</reference>
<sequence length="109" mass="12317">MDLLKKGLNISLDNEGEVLSDNLMEVFNISDKYVQETKRELEIEITARIQAYRDPIHWSRLTGIWKNSQKNDQIALQMGKEGATVDGATGSSTRGKWKVSKVTGTLNEY</sequence>